<sequence>MSRIFRSLFAKLHFKFLVRSIFVLTLGVATFETASFYQMSKMLRELTVQNVRVSVEQASNQIENELSQLSSDVEIIGSLPALESYYLNLKYGLDREAEEYLNSVITFFNNQSVRNPAYIGLKICDLNGGLLASQYISNEVTNDTLKTVCQLADHENNFLYPSQRFIEASENSSRPLFIYSQVIRRAQEQLGIIEVFYDLTDYFKHVDNTNINNSGYLAVVDLGSKPLSTNQPNRVAEINALKLSQFKTENNFTSLTLQPNKDIILYKNRLKSIDWRIIGVIDESEVFAPLFRQAKFAIWLIIAMIVTEVLFLSFFTKRLITTRINSLLEATKNILSGNYDLRVSEHSNDEISELSQSFNQMTNSLQEKISQLEIERHNLDESRQQLKNILDNSSAIVNIKNTTGEYRLVNNAFLDFFQLSESEIIGKTDFQLLDTQLAREFQKNDEIVIENNKPMSFEEDAVHADGNQHTFIAVKFPLKNKAGNIYAICSIATDITERKAEEKALQELNAKLSLSDAVIENIIEGIVITDPDFNIIDMNPAFERLFGYSRAELLGNKPSIIRSDYHDENFFDELYSSLQEKGNWHGEIWEKTKDGSVVPQLLTVTSIKDSEGKVTHYTGIYADITDLKETEAELQKLAHFDSLTGLPNRVLLEERTSQAILRAKRGNYNVTMLFIDLDNFKYINDTLGHDVGDELLKSLAERFNQLLRSTDTLARLGGDEFVLLLSQTHHPDDAGVIASKLKAAASQPFNINEHELYVSTSIGIAVFPDDALTTGGLLKCADMAMYAAKESGKNNFHFFSEKLNHAAVDRLRTEKALRAAIEDDALELYYQPQISPRDNSTIKVEALLRWRNQGEFVPPDLFVPIAEESGLIVVLGEWIVERAIKDLKVINQNCESPIGLSINLSARQFRHHDLAKTLASIVNKAGIAPSLVEFEITEGLLVDDFKLAEKILYEIRDFGFSIALDDFGKGYSSLSYLKYFPIDTLKLDRVFMTDLTNDQRTQAIVEASVSMGQALGMKVVCEGVETKSQFDFVKAIGDVSIQGYYCSRALPVEELIRFITKAVA</sequence>
<feature type="coiled-coil region" evidence="2">
    <location>
        <begin position="362"/>
        <end position="392"/>
    </location>
</feature>
<dbReference type="InterPro" id="IPR000160">
    <property type="entry name" value="GGDEF_dom"/>
</dbReference>
<feature type="domain" description="EAL" evidence="6">
    <location>
        <begin position="810"/>
        <end position="1063"/>
    </location>
</feature>
<dbReference type="SUPFAM" id="SSF55785">
    <property type="entry name" value="PYP-like sensor domain (PAS domain)"/>
    <property type="match status" value="2"/>
</dbReference>
<accession>A0A545TA42</accession>
<feature type="transmembrane region" description="Helical" evidence="3">
    <location>
        <begin position="296"/>
        <end position="315"/>
    </location>
</feature>
<feature type="domain" description="PAC" evidence="5">
    <location>
        <begin position="584"/>
        <end position="636"/>
    </location>
</feature>
<dbReference type="RefSeq" id="WP_142942789.1">
    <property type="nucleotide sequence ID" value="NZ_VIKR01000003.1"/>
</dbReference>
<dbReference type="GO" id="GO:0016020">
    <property type="term" value="C:membrane"/>
    <property type="evidence" value="ECO:0007669"/>
    <property type="project" value="InterPro"/>
</dbReference>
<dbReference type="PANTHER" id="PTHR44757:SF2">
    <property type="entry name" value="BIOFILM ARCHITECTURE MAINTENANCE PROTEIN MBAA"/>
    <property type="match status" value="1"/>
</dbReference>
<protein>
    <submittedName>
        <fullName evidence="9">EAL domain-containing protein</fullName>
    </submittedName>
</protein>
<dbReference type="Pfam" id="PF00990">
    <property type="entry name" value="GGDEF"/>
    <property type="match status" value="1"/>
</dbReference>
<dbReference type="InterPro" id="IPR003660">
    <property type="entry name" value="HAMP_dom"/>
</dbReference>
<name>A0A545TA42_9GAMM</name>
<dbReference type="PROSITE" id="PS50883">
    <property type="entry name" value="EAL"/>
    <property type="match status" value="1"/>
</dbReference>
<dbReference type="PANTHER" id="PTHR44757">
    <property type="entry name" value="DIGUANYLATE CYCLASE DGCP"/>
    <property type="match status" value="1"/>
</dbReference>
<evidence type="ECO:0000259" key="5">
    <source>
        <dbReference type="PROSITE" id="PS50113"/>
    </source>
</evidence>
<keyword evidence="10" id="KW-1185">Reference proteome</keyword>
<keyword evidence="3" id="KW-1133">Transmembrane helix</keyword>
<dbReference type="CDD" id="cd01949">
    <property type="entry name" value="GGDEF"/>
    <property type="match status" value="1"/>
</dbReference>
<dbReference type="InterPro" id="IPR029787">
    <property type="entry name" value="Nucleotide_cyclase"/>
</dbReference>
<dbReference type="FunFam" id="3.30.70.270:FF:000001">
    <property type="entry name" value="Diguanylate cyclase domain protein"/>
    <property type="match status" value="1"/>
</dbReference>
<dbReference type="SMART" id="SM00267">
    <property type="entry name" value="GGDEF"/>
    <property type="match status" value="1"/>
</dbReference>
<dbReference type="EMBL" id="VIKR01000003">
    <property type="protein sequence ID" value="TQV74081.1"/>
    <property type="molecule type" value="Genomic_DNA"/>
</dbReference>
<dbReference type="Pfam" id="PF00672">
    <property type="entry name" value="HAMP"/>
    <property type="match status" value="1"/>
</dbReference>
<keyword evidence="3" id="KW-0472">Membrane</keyword>
<dbReference type="SMART" id="SM00304">
    <property type="entry name" value="HAMP"/>
    <property type="match status" value="1"/>
</dbReference>
<dbReference type="Gene3D" id="1.10.8.500">
    <property type="entry name" value="HAMP domain in histidine kinase"/>
    <property type="match status" value="1"/>
</dbReference>
<gene>
    <name evidence="9" type="ORF">FLL45_14585</name>
</gene>
<keyword evidence="3" id="KW-0812">Transmembrane</keyword>
<dbReference type="SUPFAM" id="SSF141868">
    <property type="entry name" value="EAL domain-like"/>
    <property type="match status" value="1"/>
</dbReference>
<keyword evidence="2" id="KW-0175">Coiled coil</keyword>
<evidence type="ECO:0000259" key="4">
    <source>
        <dbReference type="PROSITE" id="PS50112"/>
    </source>
</evidence>
<dbReference type="InterPro" id="IPR001633">
    <property type="entry name" value="EAL_dom"/>
</dbReference>
<dbReference type="NCBIfam" id="TIGR00254">
    <property type="entry name" value="GGDEF"/>
    <property type="match status" value="1"/>
</dbReference>
<dbReference type="SUPFAM" id="SSF55073">
    <property type="entry name" value="Nucleotide cyclase"/>
    <property type="match status" value="1"/>
</dbReference>
<evidence type="ECO:0000256" key="2">
    <source>
        <dbReference type="SAM" id="Coils"/>
    </source>
</evidence>
<dbReference type="InterPro" id="IPR052155">
    <property type="entry name" value="Biofilm_reg_signaling"/>
</dbReference>
<dbReference type="InterPro" id="IPR035919">
    <property type="entry name" value="EAL_sf"/>
</dbReference>
<proteinExistence type="predicted"/>
<organism evidence="9 10">
    <name type="scientific">Aliikangiella marina</name>
    <dbReference type="NCBI Taxonomy" id="1712262"/>
    <lineage>
        <taxon>Bacteria</taxon>
        <taxon>Pseudomonadati</taxon>
        <taxon>Pseudomonadota</taxon>
        <taxon>Gammaproteobacteria</taxon>
        <taxon>Oceanospirillales</taxon>
        <taxon>Pleioneaceae</taxon>
        <taxon>Aliikangiella</taxon>
    </lineage>
</organism>
<evidence type="ECO:0000313" key="10">
    <source>
        <dbReference type="Proteomes" id="UP000317839"/>
    </source>
</evidence>
<dbReference type="SUPFAM" id="SSF158472">
    <property type="entry name" value="HAMP domain-like"/>
    <property type="match status" value="1"/>
</dbReference>
<dbReference type="PROSITE" id="PS50887">
    <property type="entry name" value="GGDEF"/>
    <property type="match status" value="1"/>
</dbReference>
<feature type="domain" description="PAC" evidence="5">
    <location>
        <begin position="455"/>
        <end position="507"/>
    </location>
</feature>
<dbReference type="Pfam" id="PF08448">
    <property type="entry name" value="PAS_4"/>
    <property type="match status" value="1"/>
</dbReference>
<reference evidence="9 10" key="1">
    <citation type="submission" date="2019-06" db="EMBL/GenBank/DDBJ databases">
        <title>Draft genome of Aliikangiella marina GYP-15.</title>
        <authorList>
            <person name="Wang G."/>
        </authorList>
    </citation>
    <scope>NUCLEOTIDE SEQUENCE [LARGE SCALE GENOMIC DNA]</scope>
    <source>
        <strain evidence="9 10">GYP-15</strain>
    </source>
</reference>
<dbReference type="AlphaFoldDB" id="A0A545TA42"/>
<dbReference type="SMART" id="SM00052">
    <property type="entry name" value="EAL"/>
    <property type="match status" value="1"/>
</dbReference>
<dbReference type="PROSITE" id="PS50885">
    <property type="entry name" value="HAMP"/>
    <property type="match status" value="1"/>
</dbReference>
<comment type="caution">
    <text evidence="9">The sequence shown here is derived from an EMBL/GenBank/DDBJ whole genome shotgun (WGS) entry which is preliminary data.</text>
</comment>
<feature type="domain" description="HAMP" evidence="7">
    <location>
        <begin position="318"/>
        <end position="370"/>
    </location>
</feature>
<evidence type="ECO:0000313" key="9">
    <source>
        <dbReference type="EMBL" id="TQV74081.1"/>
    </source>
</evidence>
<dbReference type="OrthoDB" id="6168558at2"/>
<evidence type="ECO:0000259" key="8">
    <source>
        <dbReference type="PROSITE" id="PS50887"/>
    </source>
</evidence>
<evidence type="ECO:0000256" key="1">
    <source>
        <dbReference type="ARBA" id="ARBA00001946"/>
    </source>
</evidence>
<dbReference type="Pfam" id="PF00563">
    <property type="entry name" value="EAL"/>
    <property type="match status" value="1"/>
</dbReference>
<feature type="domain" description="GGDEF" evidence="8">
    <location>
        <begin position="668"/>
        <end position="801"/>
    </location>
</feature>
<dbReference type="CDD" id="cd01948">
    <property type="entry name" value="EAL"/>
    <property type="match status" value="1"/>
</dbReference>
<dbReference type="InterPro" id="IPR000700">
    <property type="entry name" value="PAS-assoc_C"/>
</dbReference>
<comment type="cofactor">
    <cofactor evidence="1">
        <name>Mg(2+)</name>
        <dbReference type="ChEBI" id="CHEBI:18420"/>
    </cofactor>
</comment>
<evidence type="ECO:0000259" key="6">
    <source>
        <dbReference type="PROSITE" id="PS50883"/>
    </source>
</evidence>
<dbReference type="Gene3D" id="3.30.70.270">
    <property type="match status" value="1"/>
</dbReference>
<dbReference type="PROSITE" id="PS50113">
    <property type="entry name" value="PAC"/>
    <property type="match status" value="2"/>
</dbReference>
<dbReference type="GO" id="GO:0007165">
    <property type="term" value="P:signal transduction"/>
    <property type="evidence" value="ECO:0007669"/>
    <property type="project" value="InterPro"/>
</dbReference>
<dbReference type="InterPro" id="IPR035965">
    <property type="entry name" value="PAS-like_dom_sf"/>
</dbReference>
<dbReference type="Gene3D" id="3.20.20.450">
    <property type="entry name" value="EAL domain"/>
    <property type="match status" value="1"/>
</dbReference>
<dbReference type="GO" id="GO:0003824">
    <property type="term" value="F:catalytic activity"/>
    <property type="evidence" value="ECO:0007669"/>
    <property type="project" value="UniProtKB-ARBA"/>
</dbReference>
<dbReference type="InterPro" id="IPR043128">
    <property type="entry name" value="Rev_trsase/Diguanyl_cyclase"/>
</dbReference>
<evidence type="ECO:0000256" key="3">
    <source>
        <dbReference type="SAM" id="Phobius"/>
    </source>
</evidence>
<feature type="domain" description="PAS" evidence="4">
    <location>
        <begin position="518"/>
        <end position="569"/>
    </location>
</feature>
<dbReference type="InterPro" id="IPR000014">
    <property type="entry name" value="PAS"/>
</dbReference>
<feature type="transmembrane region" description="Helical" evidence="3">
    <location>
        <begin position="16"/>
        <end position="37"/>
    </location>
</feature>
<dbReference type="NCBIfam" id="TIGR00229">
    <property type="entry name" value="sensory_box"/>
    <property type="match status" value="2"/>
</dbReference>
<evidence type="ECO:0000259" key="7">
    <source>
        <dbReference type="PROSITE" id="PS50885"/>
    </source>
</evidence>
<dbReference type="Proteomes" id="UP000317839">
    <property type="component" value="Unassembled WGS sequence"/>
</dbReference>
<feature type="domain" description="PAS" evidence="4">
    <location>
        <begin position="382"/>
        <end position="452"/>
    </location>
</feature>
<dbReference type="SMART" id="SM00091">
    <property type="entry name" value="PAS"/>
    <property type="match status" value="2"/>
</dbReference>
<dbReference type="InterPro" id="IPR013656">
    <property type="entry name" value="PAS_4"/>
</dbReference>
<dbReference type="PROSITE" id="PS50112">
    <property type="entry name" value="PAS"/>
    <property type="match status" value="2"/>
</dbReference>
<dbReference type="CDD" id="cd06225">
    <property type="entry name" value="HAMP"/>
    <property type="match status" value="1"/>
</dbReference>
<dbReference type="CDD" id="cd00130">
    <property type="entry name" value="PAS"/>
    <property type="match status" value="2"/>
</dbReference>
<dbReference type="Pfam" id="PF13426">
    <property type="entry name" value="PAS_9"/>
    <property type="match status" value="1"/>
</dbReference>
<dbReference type="Gene3D" id="3.30.450.20">
    <property type="entry name" value="PAS domain"/>
    <property type="match status" value="3"/>
</dbReference>